<comment type="similarity">
    <text evidence="1">Belongs to the LysR transcriptional regulatory family.</text>
</comment>
<dbReference type="PANTHER" id="PTHR30537">
    <property type="entry name" value="HTH-TYPE TRANSCRIPTIONAL REGULATOR"/>
    <property type="match status" value="1"/>
</dbReference>
<dbReference type="Pfam" id="PF00126">
    <property type="entry name" value="HTH_1"/>
    <property type="match status" value="1"/>
</dbReference>
<dbReference type="HOGENOM" id="CLU_039613_16_2_4"/>
<evidence type="ECO:0000256" key="2">
    <source>
        <dbReference type="ARBA" id="ARBA00023015"/>
    </source>
</evidence>
<dbReference type="GO" id="GO:0043565">
    <property type="term" value="F:sequence-specific DNA binding"/>
    <property type="evidence" value="ECO:0007669"/>
    <property type="project" value="TreeGrafter"/>
</dbReference>
<dbReference type="Gene3D" id="1.10.10.10">
    <property type="entry name" value="Winged helix-like DNA-binding domain superfamily/Winged helix DNA-binding domain"/>
    <property type="match status" value="1"/>
</dbReference>
<dbReference type="FunFam" id="1.10.10.10:FF:000001">
    <property type="entry name" value="LysR family transcriptional regulator"/>
    <property type="match status" value="1"/>
</dbReference>
<dbReference type="eggNOG" id="COG0583">
    <property type="taxonomic scope" value="Bacteria"/>
</dbReference>
<dbReference type="AlphaFoldDB" id="D8J0Q7"/>
<dbReference type="InterPro" id="IPR058163">
    <property type="entry name" value="LysR-type_TF_proteobact-type"/>
</dbReference>
<dbReference type="PRINTS" id="PR00039">
    <property type="entry name" value="HTHLYSR"/>
</dbReference>
<dbReference type="KEGG" id="hse:Hsero_0945"/>
<evidence type="ECO:0000256" key="3">
    <source>
        <dbReference type="ARBA" id="ARBA00023125"/>
    </source>
</evidence>
<gene>
    <name evidence="6" type="ordered locus">Hsero_0945</name>
</gene>
<dbReference type="GeneID" id="29390322"/>
<dbReference type="InterPro" id="IPR000847">
    <property type="entry name" value="LysR_HTH_N"/>
</dbReference>
<organism evidence="6 7">
    <name type="scientific">Herbaspirillum seropedicae (strain SmR1)</name>
    <dbReference type="NCBI Taxonomy" id="757424"/>
    <lineage>
        <taxon>Bacteria</taxon>
        <taxon>Pseudomonadati</taxon>
        <taxon>Pseudomonadota</taxon>
        <taxon>Betaproteobacteria</taxon>
        <taxon>Burkholderiales</taxon>
        <taxon>Oxalobacteraceae</taxon>
        <taxon>Herbaspirillum</taxon>
    </lineage>
</organism>
<evidence type="ECO:0000313" key="7">
    <source>
        <dbReference type="Proteomes" id="UP000000329"/>
    </source>
</evidence>
<dbReference type="InterPro" id="IPR036390">
    <property type="entry name" value="WH_DNA-bd_sf"/>
</dbReference>
<dbReference type="GO" id="GO:0003700">
    <property type="term" value="F:DNA-binding transcription factor activity"/>
    <property type="evidence" value="ECO:0007669"/>
    <property type="project" value="InterPro"/>
</dbReference>
<dbReference type="PROSITE" id="PS50931">
    <property type="entry name" value="HTH_LYSR"/>
    <property type="match status" value="1"/>
</dbReference>
<dbReference type="GO" id="GO:0006351">
    <property type="term" value="P:DNA-templated transcription"/>
    <property type="evidence" value="ECO:0007669"/>
    <property type="project" value="TreeGrafter"/>
</dbReference>
<dbReference type="Pfam" id="PF03466">
    <property type="entry name" value="LysR_substrate"/>
    <property type="match status" value="1"/>
</dbReference>
<dbReference type="SUPFAM" id="SSF53850">
    <property type="entry name" value="Periplasmic binding protein-like II"/>
    <property type="match status" value="1"/>
</dbReference>
<evidence type="ECO:0000313" key="6">
    <source>
        <dbReference type="EMBL" id="ADJ62462.1"/>
    </source>
</evidence>
<dbReference type="EMBL" id="CP002039">
    <property type="protein sequence ID" value="ADJ62462.1"/>
    <property type="molecule type" value="Genomic_DNA"/>
</dbReference>
<reference evidence="6 7" key="1">
    <citation type="submission" date="2010-04" db="EMBL/GenBank/DDBJ databases">
        <title>The genome of Herbaspirillum seropedicae SmR1, an endophytic, nitrogen-fixing, plant-growth promoting beta-Proteobacteria.</title>
        <authorList>
            <person name="Pedrosa F.O."/>
            <person name="Monteiro R.A."/>
            <person name="Wassem R."/>
            <person name="Cruz L.M."/>
            <person name="Ayub R.A."/>
            <person name="Colauto N.B."/>
            <person name="Fernandez M.A."/>
            <person name="Fungaro M.H.P."/>
            <person name="Grisard E.C."/>
            <person name="Hungria M."/>
            <person name="Madeira H.M.F."/>
            <person name="Nodari R.O."/>
            <person name="Osaku C.A."/>
            <person name="Petzl-Erler M.L."/>
            <person name="Terenzi H."/>
            <person name="Vieira L.G.E."/>
            <person name="Almeida M.I.M."/>
            <person name="Alves L.R."/>
            <person name="Arantes O.M.N."/>
            <person name="Balsanelli E."/>
            <person name="Barcellos F.G."/>
            <person name="Baura V.A."/>
            <person name="Binde D.R."/>
            <person name="Campo R.J."/>
            <person name="Chubatsu L.S."/>
            <person name="Chueire L.M.O."/>
            <person name="Ciferri R.R."/>
            <person name="Correa L.C."/>
            <person name="da Conceicao Silva J.L."/>
            <person name="Dabul A.N.G."/>
            <person name="Dambros B.P."/>
            <person name="Faoro H."/>
            <person name="Favetti A."/>
            <person name="Friedermann G."/>
            <person name="Furlaneto M.C."/>
            <person name="Gasques L.S."/>
            <person name="Gimenes C.C.T."/>
            <person name="Gioppo N.M.R."/>
            <person name="Glienke-Blanco C."/>
            <person name="Godoy L.P."/>
            <person name="Guerra M.P."/>
            <person name="Karp S."/>
            <person name="Kava-Cordeiro V."/>
            <person name="Margarido V.P."/>
            <person name="Mathioni S.M."/>
            <person name="Menck-Soares M.A."/>
            <person name="Murace N.K."/>
            <person name="Nicolas M.F."/>
            <person name="Oliveira C.E.C."/>
            <person name="Pagnan N.A.B."/>
            <person name="Pamphile J.A."/>
            <person name="Patussi E.V."/>
            <person name="Pereira L.F.P."/>
            <person name="Pereira-Ferrari L."/>
            <person name="Pinto F.G.S."/>
            <person name="Precoma C."/>
            <person name="Prioli A.J."/>
            <person name="Prioli S.M.A.P."/>
            <person name="Raittz R.T."/>
            <person name="Ramos H.J.O."/>
            <person name="Ribeiro E.M.S.F."/>
            <person name="Rigo L.U."/>
            <person name="Rocha C.L.M.S.C."/>
            <person name="Rocha S.N."/>
            <person name="Santos K."/>
            <person name="Satori D."/>
            <person name="Silva A.G."/>
            <person name="Simao R.C.G."/>
            <person name="Soares M.A.M."/>
            <person name="Souza E.M."/>
            <person name="Steffens M.B.R."/>
            <person name="Steindel M."/>
            <person name="Tadra-Sfeir M.Z."/>
            <person name="Takahashi E.K."/>
            <person name="Torres R.A."/>
            <person name="Valle J.S."/>
            <person name="Vernal J.I."/>
            <person name="Vilas-Boas L.A."/>
            <person name="Watanabe M.A.E."/>
            <person name="Weiss V.A."/>
            <person name="Yates M.A."/>
            <person name="Souza E.M."/>
        </authorList>
    </citation>
    <scope>NUCLEOTIDE SEQUENCE [LARGE SCALE GENOMIC DNA]</scope>
    <source>
        <strain evidence="6 7">SmR1</strain>
    </source>
</reference>
<dbReference type="RefSeq" id="WP_013232976.1">
    <property type="nucleotide sequence ID" value="NC_014323.1"/>
</dbReference>
<dbReference type="PANTHER" id="PTHR30537:SF30">
    <property type="entry name" value="TRANSCRIPTIONAL REGULATOR-RELATED"/>
    <property type="match status" value="1"/>
</dbReference>
<evidence type="ECO:0000259" key="5">
    <source>
        <dbReference type="PROSITE" id="PS50931"/>
    </source>
</evidence>
<evidence type="ECO:0000256" key="4">
    <source>
        <dbReference type="ARBA" id="ARBA00023163"/>
    </source>
</evidence>
<sequence length="313" mass="34649">MKNNAMDYLPRMVIFSRVVELGAFSKAARELGLTSSSVSQHISALEAMLGTTLLHRTTRKLSLTEAGHSFYANCSRIVDLASEARQLTESLHKELLGELRIAASSFMASEYLVPALDDFIRAHPKLRINIDVNDHNIDLMDKSVDLALRVGKTSSENDVYLASLPAVLCASPAYLRAHAPIRHPEDLPQHDFLFFTPHGSSVEVSLKNRGGQCAQLHLTPRVSANHARSLRRLALQGHGVARLLACKVQEDLDAGRLEVVLPDWELDVYCAFLTTKYRESPPQKIVKCIEHLEAYFRSRHPAPASPANATDPA</sequence>
<keyword evidence="7" id="KW-1185">Reference proteome</keyword>
<name>D8J0Q7_HERSS</name>
<dbReference type="SUPFAM" id="SSF46785">
    <property type="entry name" value="Winged helix' DNA-binding domain"/>
    <property type="match status" value="1"/>
</dbReference>
<keyword evidence="2" id="KW-0805">Transcription regulation</keyword>
<dbReference type="CDD" id="cd08422">
    <property type="entry name" value="PBP2_CrgA_like"/>
    <property type="match status" value="1"/>
</dbReference>
<dbReference type="Proteomes" id="UP000000329">
    <property type="component" value="Chromosome"/>
</dbReference>
<accession>D8J0Q7</accession>
<feature type="domain" description="HTH lysR-type" evidence="5">
    <location>
        <begin position="7"/>
        <end position="64"/>
    </location>
</feature>
<dbReference type="InterPro" id="IPR036388">
    <property type="entry name" value="WH-like_DNA-bd_sf"/>
</dbReference>
<evidence type="ECO:0000256" key="1">
    <source>
        <dbReference type="ARBA" id="ARBA00009437"/>
    </source>
</evidence>
<keyword evidence="4" id="KW-0804">Transcription</keyword>
<protein>
    <submittedName>
        <fullName evidence="6">Transcription regulator protein</fullName>
    </submittedName>
</protein>
<dbReference type="Gene3D" id="3.40.190.290">
    <property type="match status" value="1"/>
</dbReference>
<keyword evidence="3" id="KW-0238">DNA-binding</keyword>
<dbReference type="InterPro" id="IPR005119">
    <property type="entry name" value="LysR_subst-bd"/>
</dbReference>
<proteinExistence type="inferred from homology"/>
<dbReference type="STRING" id="757424.Hsero_0945"/>